<dbReference type="GO" id="GO:0005886">
    <property type="term" value="C:plasma membrane"/>
    <property type="evidence" value="ECO:0007669"/>
    <property type="project" value="UniProtKB-SubCell"/>
</dbReference>
<dbReference type="RefSeq" id="WP_148043595.1">
    <property type="nucleotide sequence ID" value="NZ_PXNQ02000001.1"/>
</dbReference>
<name>A0A422R1Q4_9RHOB</name>
<evidence type="ECO:0000256" key="1">
    <source>
        <dbReference type="ARBA" id="ARBA00004429"/>
    </source>
</evidence>
<dbReference type="PROSITE" id="PS50928">
    <property type="entry name" value="ABC_TM1"/>
    <property type="match status" value="1"/>
</dbReference>
<dbReference type="InterPro" id="IPR035906">
    <property type="entry name" value="MetI-like_sf"/>
</dbReference>
<proteinExistence type="predicted"/>
<dbReference type="Gene3D" id="1.10.3720.10">
    <property type="entry name" value="MetI-like"/>
    <property type="match status" value="1"/>
</dbReference>
<feature type="transmembrane region" description="Helical" evidence="8">
    <location>
        <begin position="161"/>
        <end position="185"/>
    </location>
</feature>
<evidence type="ECO:0000259" key="9">
    <source>
        <dbReference type="PROSITE" id="PS50928"/>
    </source>
</evidence>
<evidence type="ECO:0000256" key="7">
    <source>
        <dbReference type="ARBA" id="ARBA00023136"/>
    </source>
</evidence>
<accession>A0A422R1Q4</accession>
<feature type="transmembrane region" description="Helical" evidence="8">
    <location>
        <begin position="45"/>
        <end position="65"/>
    </location>
</feature>
<evidence type="ECO:0000256" key="3">
    <source>
        <dbReference type="ARBA" id="ARBA00022475"/>
    </source>
</evidence>
<evidence type="ECO:0000256" key="6">
    <source>
        <dbReference type="ARBA" id="ARBA00022989"/>
    </source>
</evidence>
<dbReference type="InterPro" id="IPR000515">
    <property type="entry name" value="MetI-like"/>
</dbReference>
<dbReference type="PANTHER" id="PTHR43357:SF4">
    <property type="entry name" value="INNER MEMBRANE ABC TRANSPORTER PERMEASE PROTEIN YDCV"/>
    <property type="match status" value="1"/>
</dbReference>
<feature type="transmembrane region" description="Helical" evidence="8">
    <location>
        <begin position="77"/>
        <end position="100"/>
    </location>
</feature>
<feature type="domain" description="ABC transmembrane type-1" evidence="9">
    <location>
        <begin position="71"/>
        <end position="286"/>
    </location>
</feature>
<evidence type="ECO:0000313" key="11">
    <source>
        <dbReference type="Proteomes" id="UP000238137"/>
    </source>
</evidence>
<feature type="transmembrane region" description="Helical" evidence="8">
    <location>
        <begin position="112"/>
        <end position="133"/>
    </location>
</feature>
<feature type="transmembrane region" description="Helical" evidence="8">
    <location>
        <begin position="20"/>
        <end position="38"/>
    </location>
</feature>
<evidence type="ECO:0000256" key="5">
    <source>
        <dbReference type="ARBA" id="ARBA00022692"/>
    </source>
</evidence>
<keyword evidence="7 8" id="KW-0472">Membrane</keyword>
<evidence type="ECO:0000256" key="2">
    <source>
        <dbReference type="ARBA" id="ARBA00022448"/>
    </source>
</evidence>
<evidence type="ECO:0000256" key="8">
    <source>
        <dbReference type="SAM" id="Phobius"/>
    </source>
</evidence>
<dbReference type="SUPFAM" id="SSF161098">
    <property type="entry name" value="MetI-like"/>
    <property type="match status" value="1"/>
</dbReference>
<dbReference type="PANTHER" id="PTHR43357">
    <property type="entry name" value="INNER MEMBRANE ABC TRANSPORTER PERMEASE PROTEIN YDCV"/>
    <property type="match status" value="1"/>
</dbReference>
<dbReference type="AlphaFoldDB" id="A0A422R1Q4"/>
<comment type="subcellular location">
    <subcellularLocation>
        <location evidence="1">Cell inner membrane</location>
        <topology evidence="1">Multi-pass membrane protein</topology>
    </subcellularLocation>
</comment>
<keyword evidence="6 8" id="KW-1133">Transmembrane helix</keyword>
<dbReference type="OrthoDB" id="7852521at2"/>
<keyword evidence="2" id="KW-0813">Transport</keyword>
<gene>
    <name evidence="10" type="ORF">A7A09_001020</name>
</gene>
<dbReference type="CDD" id="cd06261">
    <property type="entry name" value="TM_PBP2"/>
    <property type="match status" value="1"/>
</dbReference>
<sequence>MGEALHQVIRETTDGRALRMVVLAIVMLGLVIPIAAGFRETGRAAFGVMPVIGAAEFGLAPWRHFLDLPGVATSLRLSLVTGLGASLLSLVLAIGFCATVHDRMDRRSGGRMLAPFLAAPHAAMAIGLAFVLAPSGWVARLLAPVLGLDQPPGLAIVNDPWGIALIIGLTVKEMPFLLLVILSALTQIPVRVHMAAGRALGYGRGIVWIKLIMPQVWPLIRLPVLVVIAYSLSVVDMAIILGPSNPPTLAVLLTRLFSDPDIAMILPASAGGLVQAGMVMLGFAVLWGAERLMRRIGFWWLREGGAVHRPSRDCGLPR</sequence>
<keyword evidence="11" id="KW-1185">Reference proteome</keyword>
<feature type="transmembrane region" description="Helical" evidence="8">
    <location>
        <begin position="262"/>
        <end position="287"/>
    </location>
</feature>
<comment type="caution">
    <text evidence="10">The sequence shown here is derived from an EMBL/GenBank/DDBJ whole genome shotgun (WGS) entry which is preliminary data.</text>
</comment>
<keyword evidence="5 8" id="KW-0812">Transmembrane</keyword>
<keyword evidence="3" id="KW-1003">Cell membrane</keyword>
<evidence type="ECO:0000313" key="10">
    <source>
        <dbReference type="EMBL" id="RNF36023.1"/>
    </source>
</evidence>
<dbReference type="EMBL" id="PXNQ02000001">
    <property type="protein sequence ID" value="RNF36023.1"/>
    <property type="molecule type" value="Genomic_DNA"/>
</dbReference>
<dbReference type="GO" id="GO:0055085">
    <property type="term" value="P:transmembrane transport"/>
    <property type="evidence" value="ECO:0007669"/>
    <property type="project" value="InterPro"/>
</dbReference>
<dbReference type="Proteomes" id="UP000238137">
    <property type="component" value="Unassembled WGS sequence"/>
</dbReference>
<protein>
    <recommendedName>
        <fullName evidence="9">ABC transmembrane type-1 domain-containing protein</fullName>
    </recommendedName>
</protein>
<evidence type="ECO:0000256" key="4">
    <source>
        <dbReference type="ARBA" id="ARBA00022519"/>
    </source>
</evidence>
<organism evidence="10 11">
    <name type="scientific">Paracoccus methylarcula</name>
    <dbReference type="NCBI Taxonomy" id="72022"/>
    <lineage>
        <taxon>Bacteria</taxon>
        <taxon>Pseudomonadati</taxon>
        <taxon>Pseudomonadota</taxon>
        <taxon>Alphaproteobacteria</taxon>
        <taxon>Rhodobacterales</taxon>
        <taxon>Paracoccaceae</taxon>
        <taxon>Paracoccus</taxon>
    </lineage>
</organism>
<feature type="transmembrane region" description="Helical" evidence="8">
    <location>
        <begin position="219"/>
        <end position="242"/>
    </location>
</feature>
<keyword evidence="4" id="KW-0997">Cell inner membrane</keyword>
<reference evidence="10" key="1">
    <citation type="submission" date="2018-05" db="EMBL/GenBank/DDBJ databases">
        <title>Reclassification of Methylarcula marina and Methylarcula terricola as Paracoccus methylarcula sp.nov., comb.nov. and Paracoccus terricola comb.nov.</title>
        <authorList>
            <person name="Shmareva M.N."/>
            <person name="Doronina N.V."/>
            <person name="Vasilenko O.V."/>
            <person name="Tarlachkov S.V."/>
            <person name="Trotsenko Y.A."/>
        </authorList>
    </citation>
    <scope>NUCLEOTIDE SEQUENCE [LARGE SCALE GENOMIC DNA]</scope>
    <source>
        <strain evidence="10">VKM B-2159</strain>
    </source>
</reference>